<dbReference type="Proteomes" id="UP000249293">
    <property type="component" value="Chromosome 3"/>
</dbReference>
<dbReference type="InterPro" id="IPR036864">
    <property type="entry name" value="Zn2-C6_fun-type_DNA-bd_sf"/>
</dbReference>
<feature type="region of interest" description="Disordered" evidence="2">
    <location>
        <begin position="1"/>
        <end position="25"/>
    </location>
</feature>
<dbReference type="eggNOG" id="ENOG502QU5N">
    <property type="taxonomic scope" value="Eukaryota"/>
</dbReference>
<dbReference type="Proteomes" id="UP000029867">
    <property type="component" value="Unassembled WGS sequence"/>
</dbReference>
<dbReference type="Pfam" id="PF00172">
    <property type="entry name" value="Zn_clus"/>
    <property type="match status" value="1"/>
</dbReference>
<feature type="compositionally biased region" description="Basic and acidic residues" evidence="2">
    <location>
        <begin position="1"/>
        <end position="15"/>
    </location>
</feature>
<evidence type="ECO:0000313" key="7">
    <source>
        <dbReference type="Proteomes" id="UP000029867"/>
    </source>
</evidence>
<dbReference type="PROSITE" id="PS50048">
    <property type="entry name" value="ZN2_CY6_FUNGAL_2"/>
    <property type="match status" value="1"/>
</dbReference>
<evidence type="ECO:0000256" key="1">
    <source>
        <dbReference type="ARBA" id="ARBA00023242"/>
    </source>
</evidence>
<dbReference type="EMBL" id="JQFK01000003">
    <property type="protein sequence ID" value="KGK40223.1"/>
    <property type="molecule type" value="Genomic_DNA"/>
</dbReference>
<reference evidence="5" key="2">
    <citation type="submission" date="2014-08" db="EMBL/GenBank/DDBJ databases">
        <title>Exploiting Issatchenkia orientalis SD108 for Succinic Acid Production.</title>
        <authorList>
            <person name="Xiao H."/>
            <person name="Shao Z."/>
            <person name="Jiang Y."/>
            <person name="Dole S."/>
            <person name="Zhao H."/>
        </authorList>
    </citation>
    <scope>NUCLEOTIDE SEQUENCE [LARGE SCALE GENOMIC DNA]</scope>
    <source>
        <strain evidence="5">SD108</strain>
    </source>
</reference>
<dbReference type="Proteomes" id="UP000195871">
    <property type="component" value="Unassembled WGS sequence"/>
</dbReference>
<dbReference type="Gene3D" id="4.10.240.10">
    <property type="entry name" value="Zn(2)-C6 fungal-type DNA-binding domain"/>
    <property type="match status" value="1"/>
</dbReference>
<dbReference type="GO" id="GO:0000981">
    <property type="term" value="F:DNA-binding transcription factor activity, RNA polymerase II-specific"/>
    <property type="evidence" value="ECO:0007669"/>
    <property type="project" value="InterPro"/>
</dbReference>
<dbReference type="EMBL" id="CP028775">
    <property type="protein sequence ID" value="AWU77033.1"/>
    <property type="molecule type" value="Genomic_DNA"/>
</dbReference>
<accession>A0A099P589</accession>
<dbReference type="PANTHER" id="PTHR37534">
    <property type="entry name" value="TRANSCRIPTIONAL ACTIVATOR PROTEIN UGA3"/>
    <property type="match status" value="1"/>
</dbReference>
<dbReference type="AlphaFoldDB" id="A0A099P589"/>
<dbReference type="CDD" id="cd00067">
    <property type="entry name" value="GAL4"/>
    <property type="match status" value="1"/>
</dbReference>
<evidence type="ECO:0000313" key="5">
    <source>
        <dbReference type="EMBL" id="KGK40223.1"/>
    </source>
</evidence>
<dbReference type="PANTHER" id="PTHR37534:SF46">
    <property type="entry name" value="ZN(II)2CYS6 TRANSCRIPTION FACTOR (EUROFUNG)"/>
    <property type="match status" value="1"/>
</dbReference>
<feature type="domain" description="Zn(2)-C6 fungal-type" evidence="3">
    <location>
        <begin position="32"/>
        <end position="62"/>
    </location>
</feature>
<proteinExistence type="predicted"/>
<dbReference type="HOGENOM" id="CLU_454186_0_0_1"/>
<protein>
    <recommendedName>
        <fullName evidence="3">Zn(2)-C6 fungal-type domain-containing protein</fullName>
    </recommendedName>
</protein>
<evidence type="ECO:0000256" key="2">
    <source>
        <dbReference type="SAM" id="MobiDB-lite"/>
    </source>
</evidence>
<dbReference type="SUPFAM" id="SSF57701">
    <property type="entry name" value="Zn2/Cys6 DNA-binding domain"/>
    <property type="match status" value="1"/>
</dbReference>
<name>A0A099P589_PICKU</name>
<dbReference type="SMART" id="SM00066">
    <property type="entry name" value="GAL4"/>
    <property type="match status" value="1"/>
</dbReference>
<reference evidence="4 9" key="4">
    <citation type="submission" date="2018-06" db="EMBL/GenBank/DDBJ databases">
        <title>Population genomics shows no distinction between pathogenic Candida krusei and environmental Pichia kudriavzevii: One species, four names.</title>
        <authorList>
            <person name="Douglass A.P."/>
            <person name="Offei B."/>
            <person name="Braun-Galleani S."/>
            <person name="Coughlan A.Y."/>
            <person name="Martos A."/>
            <person name="Ortiz-Merino R.A."/>
            <person name="Byrne K.P."/>
            <person name="Wolfe K.H."/>
        </authorList>
    </citation>
    <scope>NUCLEOTIDE SEQUENCE [LARGE SCALE GENOMIC DNA]</scope>
    <source>
        <strain evidence="4 9">CBS573</strain>
    </source>
</reference>
<dbReference type="PROSITE" id="PS00463">
    <property type="entry name" value="ZN2_CY6_FUNGAL_1"/>
    <property type="match status" value="1"/>
</dbReference>
<dbReference type="VEuPathDB" id="FungiDB:C5L36_0C09400"/>
<sequence length="601" mass="67970">MPNISSDRDPRERPKTGKTLSAKRTKSRTKTGCFTCRKRKKKCDEKGPVCSACARNMFQCCWPQNPTDALPKDFEITPLSANLSESFDKILKPSVLSKRSEIKLKIESKDLQKKKIDPVTDVPLDLCSVFEVTEYKHKRPFPSKVTIPDSIDKVVDDLSSNASSTPTHASSYAHSINMHEQLLSFDSFLLSPLTNSDTVVNQQSITQLFDSLYEDALDSQNSSPEAFYDDLLNYRPKSEIPNTVIKNPILAAIREIFYARGCSYLAKNNVENPNFVEKYSSAANTHYTNAVNAFAKGSEDINCMDYDNDENWTVFAIKTICFSDKLLGLVSESCIADSMVADLKVTSNEANLMLTGIEDASNRNLGRVLFSQVLFSYPFLVYLVRDISSIIPPSQVFDKYNNEIIDIFSSSADSESWLDTVLQSSTITILQMLSKLLWNLRMQSKAHEVESLRNNLDVITQTIQTAELQAPSQSFLLYFARFANISLNVLYNALTKGPSNNNEEQIDEFIFNYESFVQSKCEKLPKCYTLMPLFIIACASNSLRHREFVSKELYLLSQRLGLEFLETLTRAIEDTWCSQQRDGVSSLERFVSRTGFLHLVV</sequence>
<reference evidence="7" key="1">
    <citation type="journal article" date="2014" name="Microb. Cell Fact.">
        <title>Exploiting Issatchenkia orientalis SD108 for succinic acid production.</title>
        <authorList>
            <person name="Xiao H."/>
            <person name="Shao Z."/>
            <person name="Jiang Y."/>
            <person name="Dole S."/>
            <person name="Zhao H."/>
        </authorList>
    </citation>
    <scope>NUCLEOTIDE SEQUENCE [LARGE SCALE GENOMIC DNA]</scope>
    <source>
        <strain evidence="7">SD108</strain>
    </source>
</reference>
<evidence type="ECO:0000313" key="6">
    <source>
        <dbReference type="EMBL" id="OUT24575.1"/>
    </source>
</evidence>
<organism evidence="5 7">
    <name type="scientific">Pichia kudriavzevii</name>
    <name type="common">Yeast</name>
    <name type="synonym">Issatchenkia orientalis</name>
    <dbReference type="NCBI Taxonomy" id="4909"/>
    <lineage>
        <taxon>Eukaryota</taxon>
        <taxon>Fungi</taxon>
        <taxon>Dikarya</taxon>
        <taxon>Ascomycota</taxon>
        <taxon>Saccharomycotina</taxon>
        <taxon>Pichiomycetes</taxon>
        <taxon>Pichiales</taxon>
        <taxon>Pichiaceae</taxon>
        <taxon>Pichia</taxon>
    </lineage>
</organism>
<evidence type="ECO:0000313" key="8">
    <source>
        <dbReference type="Proteomes" id="UP000195871"/>
    </source>
</evidence>
<dbReference type="OrthoDB" id="3598904at2759"/>
<dbReference type="GO" id="GO:0008270">
    <property type="term" value="F:zinc ion binding"/>
    <property type="evidence" value="ECO:0007669"/>
    <property type="project" value="InterPro"/>
</dbReference>
<dbReference type="GeneID" id="40384828"/>
<evidence type="ECO:0000313" key="4">
    <source>
        <dbReference type="EMBL" id="AWU77033.1"/>
    </source>
</evidence>
<dbReference type="STRING" id="4909.A0A099P589"/>
<keyword evidence="1" id="KW-0539">Nucleus</keyword>
<dbReference type="KEGG" id="pkz:C5L36_0C09400"/>
<evidence type="ECO:0000259" key="3">
    <source>
        <dbReference type="PROSITE" id="PS50048"/>
    </source>
</evidence>
<evidence type="ECO:0000313" key="9">
    <source>
        <dbReference type="Proteomes" id="UP000249293"/>
    </source>
</evidence>
<dbReference type="InterPro" id="IPR001138">
    <property type="entry name" value="Zn2Cys6_DnaBD"/>
</dbReference>
<reference evidence="6 8" key="3">
    <citation type="submission" date="2017-05" db="EMBL/GenBank/DDBJ databases">
        <title>The Genome Sequence of Candida krusei Ckrusei653.</title>
        <authorList>
            <person name="Cuomo C."/>
            <person name="Forche A."/>
            <person name="Young S."/>
            <person name="Abouelleil A."/>
            <person name="Cao P."/>
            <person name="Chapman S."/>
            <person name="Cusick C."/>
            <person name="Shea T."/>
            <person name="Nusbaum C."/>
            <person name="Birren B."/>
        </authorList>
    </citation>
    <scope>NUCLEOTIDE SEQUENCE [LARGE SCALE GENOMIC DNA]</scope>
    <source>
        <strain evidence="6 8">Ckrusei653</strain>
    </source>
</reference>
<dbReference type="RefSeq" id="XP_029322510.1">
    <property type="nucleotide sequence ID" value="XM_029466650.1"/>
</dbReference>
<dbReference type="EMBL" id="NHMM01000001">
    <property type="protein sequence ID" value="OUT24575.1"/>
    <property type="molecule type" value="Genomic_DNA"/>
</dbReference>
<keyword evidence="9" id="KW-1185">Reference proteome</keyword>
<gene>
    <name evidence="4" type="ORF">C5L36_0C09400</name>
    <name evidence="6" type="ORF">CAS74_000963</name>
    <name evidence="5" type="ORF">JL09_g602</name>
</gene>